<dbReference type="PROSITE" id="PS00109">
    <property type="entry name" value="PROTEIN_KINASE_TYR"/>
    <property type="match status" value="1"/>
</dbReference>
<dbReference type="Gene3D" id="1.10.510.10">
    <property type="entry name" value="Transferase(Phosphotransferase) domain 1"/>
    <property type="match status" value="1"/>
</dbReference>
<proteinExistence type="predicted"/>
<dbReference type="PROSITE" id="PS51257">
    <property type="entry name" value="PROKAR_LIPOPROTEIN"/>
    <property type="match status" value="1"/>
</dbReference>
<dbReference type="PANTHER" id="PTHR24416">
    <property type="entry name" value="TYROSINE-PROTEIN KINASE RECEPTOR"/>
    <property type="match status" value="1"/>
</dbReference>
<evidence type="ECO:0000256" key="5">
    <source>
        <dbReference type="ARBA" id="ARBA00022692"/>
    </source>
</evidence>
<keyword evidence="12" id="KW-0829">Tyrosine-protein kinase</keyword>
<evidence type="ECO:0000256" key="16">
    <source>
        <dbReference type="ARBA" id="ARBA00051243"/>
    </source>
</evidence>
<keyword evidence="7 17" id="KW-0547">Nucleotide-binding</keyword>
<evidence type="ECO:0000256" key="3">
    <source>
        <dbReference type="ARBA" id="ARBA00022475"/>
    </source>
</evidence>
<evidence type="ECO:0000256" key="6">
    <source>
        <dbReference type="ARBA" id="ARBA00022729"/>
    </source>
</evidence>
<dbReference type="Proteomes" id="UP000593567">
    <property type="component" value="Unassembled WGS sequence"/>
</dbReference>
<evidence type="ECO:0000256" key="9">
    <source>
        <dbReference type="ARBA" id="ARBA00022840"/>
    </source>
</evidence>
<keyword evidence="13" id="KW-1015">Disulfide bond</keyword>
<dbReference type="InterPro" id="IPR011009">
    <property type="entry name" value="Kinase-like_dom_sf"/>
</dbReference>
<name>A0A7J7JU73_BUGNE</name>
<dbReference type="GO" id="GO:0004714">
    <property type="term" value="F:transmembrane receptor protein tyrosine kinase activity"/>
    <property type="evidence" value="ECO:0007669"/>
    <property type="project" value="UniProtKB-EC"/>
</dbReference>
<feature type="signal peptide" evidence="19">
    <location>
        <begin position="1"/>
        <end position="22"/>
    </location>
</feature>
<evidence type="ECO:0000256" key="17">
    <source>
        <dbReference type="PROSITE-ProRule" id="PRU10141"/>
    </source>
</evidence>
<evidence type="ECO:0000256" key="14">
    <source>
        <dbReference type="ARBA" id="ARBA00023170"/>
    </source>
</evidence>
<keyword evidence="22" id="KW-1185">Reference proteome</keyword>
<evidence type="ECO:0000256" key="8">
    <source>
        <dbReference type="ARBA" id="ARBA00022777"/>
    </source>
</evidence>
<protein>
    <recommendedName>
        <fullName evidence="2">receptor protein-tyrosine kinase</fullName>
        <ecNumber evidence="2">2.7.10.1</ecNumber>
    </recommendedName>
</protein>
<dbReference type="SMART" id="SM00219">
    <property type="entry name" value="TyrKc"/>
    <property type="match status" value="1"/>
</dbReference>
<dbReference type="GO" id="GO:0045664">
    <property type="term" value="P:regulation of neuron differentiation"/>
    <property type="evidence" value="ECO:0007669"/>
    <property type="project" value="TreeGrafter"/>
</dbReference>
<dbReference type="InterPro" id="IPR055163">
    <property type="entry name" value="ALK/LTK-like_GRD"/>
</dbReference>
<evidence type="ECO:0000256" key="2">
    <source>
        <dbReference type="ARBA" id="ARBA00011902"/>
    </source>
</evidence>
<evidence type="ECO:0000256" key="19">
    <source>
        <dbReference type="SAM" id="SignalP"/>
    </source>
</evidence>
<feature type="domain" description="Protein kinase" evidence="20">
    <location>
        <begin position="781"/>
        <end position="1056"/>
    </location>
</feature>
<evidence type="ECO:0000256" key="12">
    <source>
        <dbReference type="ARBA" id="ARBA00023137"/>
    </source>
</evidence>
<gene>
    <name evidence="21" type="ORF">EB796_012468</name>
</gene>
<dbReference type="InterPro" id="IPR050122">
    <property type="entry name" value="RTK"/>
</dbReference>
<keyword evidence="10 18" id="KW-1133">Transmembrane helix</keyword>
<evidence type="ECO:0000313" key="22">
    <source>
        <dbReference type="Proteomes" id="UP000593567"/>
    </source>
</evidence>
<dbReference type="InterPro" id="IPR001245">
    <property type="entry name" value="Ser-Thr/Tyr_kinase_cat_dom"/>
</dbReference>
<dbReference type="InterPro" id="IPR017441">
    <property type="entry name" value="Protein_kinase_ATP_BS"/>
</dbReference>
<comment type="catalytic activity">
    <reaction evidence="16">
        <text>L-tyrosyl-[protein] + ATP = O-phospho-L-tyrosyl-[protein] + ADP + H(+)</text>
        <dbReference type="Rhea" id="RHEA:10596"/>
        <dbReference type="Rhea" id="RHEA-COMP:10136"/>
        <dbReference type="Rhea" id="RHEA-COMP:20101"/>
        <dbReference type="ChEBI" id="CHEBI:15378"/>
        <dbReference type="ChEBI" id="CHEBI:30616"/>
        <dbReference type="ChEBI" id="CHEBI:46858"/>
        <dbReference type="ChEBI" id="CHEBI:61978"/>
        <dbReference type="ChEBI" id="CHEBI:456216"/>
        <dbReference type="EC" id="2.7.10.1"/>
    </reaction>
</comment>
<dbReference type="InterPro" id="IPR000719">
    <property type="entry name" value="Prot_kinase_dom"/>
</dbReference>
<dbReference type="InterPro" id="IPR008266">
    <property type="entry name" value="Tyr_kinase_AS"/>
</dbReference>
<reference evidence="21" key="1">
    <citation type="submission" date="2020-06" db="EMBL/GenBank/DDBJ databases">
        <title>Draft genome of Bugula neritina, a colonial animal packing powerful symbionts and potential medicines.</title>
        <authorList>
            <person name="Rayko M."/>
        </authorList>
    </citation>
    <scope>NUCLEOTIDE SEQUENCE [LARGE SCALE GENOMIC DNA]</scope>
    <source>
        <strain evidence="21">Kwan_BN1</strain>
    </source>
</reference>
<comment type="caution">
    <text evidence="21">The sequence shown here is derived from an EMBL/GenBank/DDBJ whole genome shotgun (WGS) entry which is preliminary data.</text>
</comment>
<dbReference type="PRINTS" id="PR00109">
    <property type="entry name" value="TYRKINASE"/>
</dbReference>
<evidence type="ECO:0000256" key="10">
    <source>
        <dbReference type="ARBA" id="ARBA00022989"/>
    </source>
</evidence>
<keyword evidence="8" id="KW-0418">Kinase</keyword>
<dbReference type="EC" id="2.7.10.1" evidence="2"/>
<dbReference type="InterPro" id="IPR020635">
    <property type="entry name" value="Tyr_kinase_cat_dom"/>
</dbReference>
<dbReference type="Pfam" id="PF12810">
    <property type="entry name" value="ALK_LTK_GRD"/>
    <property type="match status" value="1"/>
</dbReference>
<evidence type="ECO:0000256" key="4">
    <source>
        <dbReference type="ARBA" id="ARBA00022679"/>
    </source>
</evidence>
<dbReference type="GO" id="GO:0005886">
    <property type="term" value="C:plasma membrane"/>
    <property type="evidence" value="ECO:0007669"/>
    <property type="project" value="UniProtKB-SubCell"/>
</dbReference>
<dbReference type="GO" id="GO:0005524">
    <property type="term" value="F:ATP binding"/>
    <property type="evidence" value="ECO:0007669"/>
    <property type="project" value="UniProtKB-UniRule"/>
</dbReference>
<evidence type="ECO:0000256" key="13">
    <source>
        <dbReference type="ARBA" id="ARBA00023157"/>
    </source>
</evidence>
<evidence type="ECO:0000256" key="1">
    <source>
        <dbReference type="ARBA" id="ARBA00004251"/>
    </source>
</evidence>
<dbReference type="SUPFAM" id="SSF56112">
    <property type="entry name" value="Protein kinase-like (PK-like)"/>
    <property type="match status" value="1"/>
</dbReference>
<keyword evidence="5 18" id="KW-0812">Transmembrane</keyword>
<dbReference type="OrthoDB" id="73209at2759"/>
<dbReference type="Pfam" id="PF07714">
    <property type="entry name" value="PK_Tyr_Ser-Thr"/>
    <property type="match status" value="1"/>
</dbReference>
<evidence type="ECO:0000313" key="21">
    <source>
        <dbReference type="EMBL" id="KAF6029224.1"/>
    </source>
</evidence>
<dbReference type="PROSITE" id="PS50011">
    <property type="entry name" value="PROTEIN_KINASE_DOM"/>
    <property type="match status" value="1"/>
</dbReference>
<dbReference type="EMBL" id="VXIV02001842">
    <property type="protein sequence ID" value="KAF6029224.1"/>
    <property type="molecule type" value="Genomic_DNA"/>
</dbReference>
<feature type="chain" id="PRO_5029855363" description="receptor protein-tyrosine kinase" evidence="19">
    <location>
        <begin position="23"/>
        <end position="1117"/>
    </location>
</feature>
<dbReference type="CDD" id="cd00192">
    <property type="entry name" value="PTKc"/>
    <property type="match status" value="1"/>
</dbReference>
<comment type="subcellular location">
    <subcellularLocation>
        <location evidence="1">Cell membrane</location>
        <topology evidence="1">Single-pass type I membrane protein</topology>
    </subcellularLocation>
</comment>
<evidence type="ECO:0000259" key="20">
    <source>
        <dbReference type="PROSITE" id="PS50011"/>
    </source>
</evidence>
<evidence type="ECO:0000256" key="15">
    <source>
        <dbReference type="ARBA" id="ARBA00023180"/>
    </source>
</evidence>
<dbReference type="PROSITE" id="PS00107">
    <property type="entry name" value="PROTEIN_KINASE_ATP"/>
    <property type="match status" value="1"/>
</dbReference>
<keyword evidence="14" id="KW-0675">Receptor</keyword>
<dbReference type="AlphaFoldDB" id="A0A7J7JU73"/>
<dbReference type="FunFam" id="1.10.510.10:FF:001927">
    <property type="entry name" value="Receptor protein-tyrosine kinase"/>
    <property type="match status" value="1"/>
</dbReference>
<feature type="binding site" evidence="17">
    <location>
        <position position="816"/>
    </location>
    <ligand>
        <name>ATP</name>
        <dbReference type="ChEBI" id="CHEBI:30616"/>
    </ligand>
</feature>
<keyword evidence="11 18" id="KW-0472">Membrane</keyword>
<keyword evidence="4" id="KW-0808">Transferase</keyword>
<sequence>MSRVWSSVVIILLGICVGVLQSCQLAGDLCLWNSYGFSKKNISDEQDKVLYSKVNNSYIMSLTYENNTATSCQLSVSHSPFSEDSAQVRVYMIFNRTDVELLSTLDTNTSHSLVPISKTNRRFQLMVKYVTFQEKSDLHIHSLGLYQCTPKDKKPFSSSCQVVNNTMCDGWVATHDNPSYSFIAQGDHLTLNASMSRYMQKAILTSPIFPYQANSECKVTLSYRIRGFTLLKSYQIPVIQLDLYDPNFEEPVTTDRILITKKEVWMDWSFPLQNLKDRFFIKLWSKSRGNRTGWYEIANISISDECFPQLPLRVGPALDLDGVEALSGADIVYAEGVTVANRSTSYWFTTCDSTGRTGPTKIQCQEYYPKYRQPVVEVQVDDDALPGVQVWNVPETRRYNIILYGATGGSGIHSKGMAGVIRGTGYVSKNIFSLPSWPSRMHIQIDLVKNEKLYIVVGQAGSMACEQNSLGDCNNENLTTRFGGGGGGGGASIVSLKRNDTLHLLAVAGGGGGMGRMDMPLKFKSGRLLSTYLKKECVNKTCNNNSTVRPGFGGSYDITKQKLIRQDGLGLYWLASQRSLLGGKGCEKYGDQFETHGGFGEVVVDVPLVVVAEVTMVRGNISLADNETVPGEQGSSYYNRELTENIQFDLYDPYSVHHPDGWVEIMEVPPDCVCSENRNCKWDDGTYTTHQCQCGGRWMAGSKLEACRRSESMKPEENPTRHHVIYGIFGGVVAVLMIFVLTCFLKWRSLQRKKPNIVRLESNSDYGVCEEKLTRFPEERVKRVRTLGTGQFGQVFLAHLTLGEKWNSKEITVAIKTPNPQKRTKYTRSEYIQEALTINALDHPNILKLLGICEMDNGDIGIIMNLFRGGDLKNFLRNNQTTNKNSDCDLKFGDLIRICTDVASACKYLEEMRFIHRDIACRNVLLTELGEKRVAKLSDFGLSKDIKDGTYYCHQIGGMTRPVPVRWYPPESVESGKMTTKSDVWSFGILLWEVFTLGEQPYPQVADNKELATMIKNGLTMSPPATCPIPVGEMMKKCWKRNLDERPSFAFMHLQLTRIGQNKEMMASAVTESTHLRLPSVTSSNSSGFDEMLESPSCLSLRPLINDNGYPNEEMED</sequence>
<feature type="transmembrane region" description="Helical" evidence="18">
    <location>
        <begin position="724"/>
        <end position="745"/>
    </location>
</feature>
<keyword evidence="6 19" id="KW-0732">Signal</keyword>
<organism evidence="21 22">
    <name type="scientific">Bugula neritina</name>
    <name type="common">Brown bryozoan</name>
    <name type="synonym">Sertularia neritina</name>
    <dbReference type="NCBI Taxonomy" id="10212"/>
    <lineage>
        <taxon>Eukaryota</taxon>
        <taxon>Metazoa</taxon>
        <taxon>Spiralia</taxon>
        <taxon>Lophotrochozoa</taxon>
        <taxon>Bryozoa</taxon>
        <taxon>Gymnolaemata</taxon>
        <taxon>Cheilostomatida</taxon>
        <taxon>Flustrina</taxon>
        <taxon>Buguloidea</taxon>
        <taxon>Bugulidae</taxon>
        <taxon>Bugula</taxon>
    </lineage>
</organism>
<accession>A0A7J7JU73</accession>
<evidence type="ECO:0000256" key="11">
    <source>
        <dbReference type="ARBA" id="ARBA00023136"/>
    </source>
</evidence>
<evidence type="ECO:0000256" key="7">
    <source>
        <dbReference type="ARBA" id="ARBA00022741"/>
    </source>
</evidence>
<keyword evidence="15" id="KW-0325">Glycoprotein</keyword>
<evidence type="ECO:0000256" key="18">
    <source>
        <dbReference type="SAM" id="Phobius"/>
    </source>
</evidence>
<dbReference type="PANTHER" id="PTHR24416:SF604">
    <property type="entry name" value="RECEPTOR PROTEIN-TYROSINE KINASE"/>
    <property type="match status" value="1"/>
</dbReference>
<keyword evidence="3" id="KW-1003">Cell membrane</keyword>
<keyword evidence="9 17" id="KW-0067">ATP-binding</keyword>